<evidence type="ECO:0000313" key="2">
    <source>
        <dbReference type="EMBL" id="OQM51119.1"/>
    </source>
</evidence>
<feature type="transmembrane region" description="Helical" evidence="1">
    <location>
        <begin position="522"/>
        <end position="543"/>
    </location>
</feature>
<protein>
    <recommendedName>
        <fullName evidence="4">Pmt family glycosyltransferase</fullName>
    </recommendedName>
</protein>
<keyword evidence="1" id="KW-0472">Membrane</keyword>
<feature type="transmembrane region" description="Helical" evidence="1">
    <location>
        <begin position="461"/>
        <end position="490"/>
    </location>
</feature>
<comment type="caution">
    <text evidence="2">The sequence shown here is derived from an EMBL/GenBank/DDBJ whole genome shotgun (WGS) entry which is preliminary data.</text>
</comment>
<feature type="transmembrane region" description="Helical" evidence="1">
    <location>
        <begin position="361"/>
        <end position="380"/>
    </location>
</feature>
<name>A0A1V8PR61_9BIFI</name>
<keyword evidence="1" id="KW-1133">Transmembrane helix</keyword>
<feature type="transmembrane region" description="Helical" evidence="1">
    <location>
        <begin position="227"/>
        <end position="249"/>
    </location>
</feature>
<feature type="transmembrane region" description="Helical" evidence="1">
    <location>
        <begin position="641"/>
        <end position="660"/>
    </location>
</feature>
<feature type="transmembrane region" description="Helical" evidence="1">
    <location>
        <begin position="414"/>
        <end position="434"/>
    </location>
</feature>
<sequence length="746" mass="82342">MGHSFNSMRHAAFRIIFVVFSKQRFQARHRVRAAIVAAFVVVVLVECVLCNVPFFRSLAASGDSAAAYNTLGPGLERRDDGLLEVIDPTQAYLQVAADGSSDYVRVVPVSDEVLQGAEQQGERVLRTVRVRPDADRRACELTSVSLDSSRSLYVRAAAGRTVRVQVVEPKGSLIPFEAVRANVRVPFSVSPLRVALLVLALVLVALWRPGSRLWKVPLDTSSVRQRVALGVLLAIPGVATAAVVVWQLVSAVPLSFHTDGMYTYDYDQYDHVARALLDGHAWLDLDVPQGLRDADNPYDVATRQQLLADGVSPVYWDYAFFNGRWYSYFGVVPALLLFVPYRAVTSLWVDGGLMMPSGAAVPLLMFGFLVFACLLTIRVIKRVRPHVSVAAISMLCVFVLLASNASYLWYRTNFYSVPIAASLLLSTLGLWLWLGAERPSAANAGEDGKVNAVGSLSLPRLAAGSVCIAANMGCRPSFVVVAFAAFPLFWPQIRAIAKQLRDGVFASGAHGRACAMLHTLRAPLAVLVPALVVVVPLFAYNMVRFSSPFDFGSSYQITVTDMTSYHQSWSNFICTVAYYLFLPLRWTNMFPFLAVDPTPLKDWGFTEAMPGGLFVMAPLALASLACPFLRRHMRSRGHAGMWRTLTTFLLLSLLIVALDARLGGLGWRYIADFGWLFALASLPLLLIALDCDRPRLHWLLRVLVLALLLFMLAVTVLSLFLYGRDDELIRNNSGLFHDVQSWFTLI</sequence>
<dbReference type="AlphaFoldDB" id="A0A1V8PR61"/>
<evidence type="ECO:0008006" key="4">
    <source>
        <dbReference type="Google" id="ProtNLM"/>
    </source>
</evidence>
<organism evidence="2 3">
    <name type="scientific">Bifidobacterium catenulatum</name>
    <dbReference type="NCBI Taxonomy" id="1686"/>
    <lineage>
        <taxon>Bacteria</taxon>
        <taxon>Bacillati</taxon>
        <taxon>Actinomycetota</taxon>
        <taxon>Actinomycetes</taxon>
        <taxon>Bifidobacteriales</taxon>
        <taxon>Bifidobacteriaceae</taxon>
        <taxon>Bifidobacterium</taxon>
    </lineage>
</organism>
<feature type="transmembrane region" description="Helical" evidence="1">
    <location>
        <begin position="190"/>
        <end position="207"/>
    </location>
</feature>
<feature type="transmembrane region" description="Helical" evidence="1">
    <location>
        <begin position="608"/>
        <end position="629"/>
    </location>
</feature>
<evidence type="ECO:0000313" key="3">
    <source>
        <dbReference type="Proteomes" id="UP000192666"/>
    </source>
</evidence>
<accession>A0A1V8PR61</accession>
<feature type="transmembrane region" description="Helical" evidence="1">
    <location>
        <begin position="666"/>
        <end position="686"/>
    </location>
</feature>
<dbReference type="EMBL" id="NAQA01000003">
    <property type="protein sequence ID" value="OQM51119.1"/>
    <property type="molecule type" value="Genomic_DNA"/>
</dbReference>
<dbReference type="Proteomes" id="UP000192666">
    <property type="component" value="Unassembled WGS sequence"/>
</dbReference>
<gene>
    <name evidence="2" type="ORF">B5782_1068</name>
</gene>
<feature type="transmembrane region" description="Helical" evidence="1">
    <location>
        <begin position="31"/>
        <end position="54"/>
    </location>
</feature>
<feature type="transmembrane region" description="Helical" evidence="1">
    <location>
        <begin position="325"/>
        <end position="349"/>
    </location>
</feature>
<evidence type="ECO:0000256" key="1">
    <source>
        <dbReference type="SAM" id="Phobius"/>
    </source>
</evidence>
<keyword evidence="1" id="KW-0812">Transmembrane</keyword>
<reference evidence="2 3" key="1">
    <citation type="submission" date="2017-03" db="EMBL/GenBank/DDBJ databases">
        <title>Maternal inheritance of bifidobacteria.</title>
        <authorList>
            <person name="Lugli G.A."/>
            <person name="Duranti S."/>
            <person name="Milani C."/>
            <person name="Mancabelli L."/>
        </authorList>
    </citation>
    <scope>NUCLEOTIDE SEQUENCE [LARGE SCALE GENOMIC DNA]</scope>
    <source>
        <strain evidence="2 3">1899B</strain>
    </source>
</reference>
<feature type="transmembrane region" description="Helical" evidence="1">
    <location>
        <begin position="386"/>
        <end position="407"/>
    </location>
</feature>
<proteinExistence type="predicted"/>
<feature type="transmembrane region" description="Helical" evidence="1">
    <location>
        <begin position="698"/>
        <end position="722"/>
    </location>
</feature>